<dbReference type="AlphaFoldDB" id="A0A099NM12"/>
<sequence length="21" mass="2439">KDNALIRIKIPNLTISSKWVE</sequence>
<organism evidence="1 2">
    <name type="scientific">Pichia kudriavzevii</name>
    <name type="common">Yeast</name>
    <name type="synonym">Issatchenkia orientalis</name>
    <dbReference type="NCBI Taxonomy" id="4909"/>
    <lineage>
        <taxon>Eukaryota</taxon>
        <taxon>Fungi</taxon>
        <taxon>Dikarya</taxon>
        <taxon>Ascomycota</taxon>
        <taxon>Saccharomycotina</taxon>
        <taxon>Pichiomycetes</taxon>
        <taxon>Pichiales</taxon>
        <taxon>Pichiaceae</taxon>
        <taxon>Pichia</taxon>
    </lineage>
</organism>
<evidence type="ECO:0000313" key="2">
    <source>
        <dbReference type="Proteomes" id="UP000029867"/>
    </source>
</evidence>
<gene>
    <name evidence="1" type="ORF">JL09_g6613</name>
</gene>
<protein>
    <submittedName>
        <fullName evidence="1">Uncharacterized protein</fullName>
    </submittedName>
</protein>
<dbReference type="HOGENOM" id="CLU_3427968_0_0_1"/>
<dbReference type="EMBL" id="JQFK01001864">
    <property type="protein sequence ID" value="KGK33580.1"/>
    <property type="molecule type" value="Genomic_DNA"/>
</dbReference>
<evidence type="ECO:0000313" key="1">
    <source>
        <dbReference type="EMBL" id="KGK33580.1"/>
    </source>
</evidence>
<proteinExistence type="predicted"/>
<comment type="caution">
    <text evidence="1">The sequence shown here is derived from an EMBL/GenBank/DDBJ whole genome shotgun (WGS) entry which is preliminary data.</text>
</comment>
<reference evidence="2" key="1">
    <citation type="journal article" date="2014" name="Microb. Cell Fact.">
        <title>Exploiting Issatchenkia orientalis SD108 for succinic acid production.</title>
        <authorList>
            <person name="Xiao H."/>
            <person name="Shao Z."/>
            <person name="Jiang Y."/>
            <person name="Dole S."/>
            <person name="Zhao H."/>
        </authorList>
    </citation>
    <scope>NUCLEOTIDE SEQUENCE [LARGE SCALE GENOMIC DNA]</scope>
    <source>
        <strain evidence="2">SD108</strain>
    </source>
</reference>
<dbReference type="Proteomes" id="UP000029867">
    <property type="component" value="Unassembled WGS sequence"/>
</dbReference>
<name>A0A099NM12_PICKU</name>
<accession>A0A099NM12</accession>
<feature type="non-terminal residue" evidence="1">
    <location>
        <position position="1"/>
    </location>
</feature>